<organism evidence="8 9">
    <name type="scientific">candidate division WWE3 bacterium CG_4_10_14_0_2_um_filter_42_7</name>
    <dbReference type="NCBI Taxonomy" id="1975073"/>
    <lineage>
        <taxon>Bacteria</taxon>
        <taxon>Katanobacteria</taxon>
    </lineage>
</organism>
<proteinExistence type="predicted"/>
<dbReference type="InterPro" id="IPR027417">
    <property type="entry name" value="P-loop_NTPase"/>
</dbReference>
<feature type="domain" description="DUF8128" evidence="7">
    <location>
        <begin position="3"/>
        <end position="257"/>
    </location>
</feature>
<evidence type="ECO:0000313" key="8">
    <source>
        <dbReference type="EMBL" id="PIZ43494.1"/>
    </source>
</evidence>
<keyword evidence="2" id="KW-1003">Cell membrane</keyword>
<evidence type="ECO:0000256" key="1">
    <source>
        <dbReference type="ARBA" id="ARBA00004651"/>
    </source>
</evidence>
<feature type="domain" description="Type IV secretion system coupling protein TraD DNA-binding" evidence="6">
    <location>
        <begin position="296"/>
        <end position="589"/>
    </location>
</feature>
<protein>
    <submittedName>
        <fullName evidence="8">Uncharacterized protein</fullName>
    </submittedName>
</protein>
<evidence type="ECO:0000256" key="2">
    <source>
        <dbReference type="ARBA" id="ARBA00022475"/>
    </source>
</evidence>
<evidence type="ECO:0000256" key="5">
    <source>
        <dbReference type="ARBA" id="ARBA00023136"/>
    </source>
</evidence>
<comment type="subcellular location">
    <subcellularLocation>
        <location evidence="1">Cell membrane</location>
        <topology evidence="1">Multi-pass membrane protein</topology>
    </subcellularLocation>
</comment>
<dbReference type="SUPFAM" id="SSF52540">
    <property type="entry name" value="P-loop containing nucleoside triphosphate hydrolases"/>
    <property type="match status" value="1"/>
</dbReference>
<keyword evidence="3" id="KW-0812">Transmembrane</keyword>
<evidence type="ECO:0000313" key="9">
    <source>
        <dbReference type="Proteomes" id="UP000229915"/>
    </source>
</evidence>
<feature type="non-terminal residue" evidence="8">
    <location>
        <position position="1"/>
    </location>
</feature>
<dbReference type="InterPro" id="IPR058441">
    <property type="entry name" value="DUF8128"/>
</dbReference>
<keyword evidence="4" id="KW-1133">Transmembrane helix</keyword>
<dbReference type="InterPro" id="IPR019476">
    <property type="entry name" value="T4SS_TraD_DNA-bd"/>
</dbReference>
<reference evidence="9" key="1">
    <citation type="submission" date="2017-09" db="EMBL/GenBank/DDBJ databases">
        <title>Depth-based differentiation of microbial function through sediment-hosted aquifers and enrichment of novel symbionts in the deep terrestrial subsurface.</title>
        <authorList>
            <person name="Probst A.J."/>
            <person name="Ladd B."/>
            <person name="Jarett J.K."/>
            <person name="Geller-Mcgrath D.E."/>
            <person name="Sieber C.M.K."/>
            <person name="Emerson J.B."/>
            <person name="Anantharaman K."/>
            <person name="Thomas B.C."/>
            <person name="Malmstrom R."/>
            <person name="Stieglmeier M."/>
            <person name="Klingl A."/>
            <person name="Woyke T."/>
            <person name="Ryan C.M."/>
            <person name="Banfield J.F."/>
        </authorList>
    </citation>
    <scope>NUCLEOTIDE SEQUENCE [LARGE SCALE GENOMIC DNA]</scope>
</reference>
<gene>
    <name evidence="8" type="ORF">COY33_01430</name>
</gene>
<dbReference type="Proteomes" id="UP000229915">
    <property type="component" value="Unassembled WGS sequence"/>
</dbReference>
<dbReference type="AlphaFoldDB" id="A0A2M7TE38"/>
<dbReference type="PANTHER" id="PTHR37937:SF1">
    <property type="entry name" value="CONJUGATIVE TRANSFER: DNA TRANSPORT"/>
    <property type="match status" value="1"/>
</dbReference>
<accession>A0A2M7TE38</accession>
<dbReference type="InterPro" id="IPR051539">
    <property type="entry name" value="T4SS-coupling_protein"/>
</dbReference>
<dbReference type="GO" id="GO:0005886">
    <property type="term" value="C:plasma membrane"/>
    <property type="evidence" value="ECO:0007669"/>
    <property type="project" value="UniProtKB-SubCell"/>
</dbReference>
<comment type="caution">
    <text evidence="8">The sequence shown here is derived from an EMBL/GenBank/DDBJ whole genome shotgun (WGS) entry which is preliminary data.</text>
</comment>
<evidence type="ECO:0000259" key="7">
    <source>
        <dbReference type="Pfam" id="PF26449"/>
    </source>
</evidence>
<keyword evidence="5" id="KW-0472">Membrane</keyword>
<dbReference type="Gene3D" id="3.40.50.300">
    <property type="entry name" value="P-loop containing nucleotide triphosphate hydrolases"/>
    <property type="match status" value="2"/>
</dbReference>
<dbReference type="Pfam" id="PF26449">
    <property type="entry name" value="DUF8128"/>
    <property type="match status" value="1"/>
</dbReference>
<name>A0A2M7TE38_UNCKA</name>
<dbReference type="PANTHER" id="PTHR37937">
    <property type="entry name" value="CONJUGATIVE TRANSFER: DNA TRANSPORT"/>
    <property type="match status" value="1"/>
</dbReference>
<dbReference type="EMBL" id="PFNK01000038">
    <property type="protein sequence ID" value="PIZ43494.1"/>
    <property type="molecule type" value="Genomic_DNA"/>
</dbReference>
<evidence type="ECO:0000256" key="3">
    <source>
        <dbReference type="ARBA" id="ARBA00022692"/>
    </source>
</evidence>
<sequence length="732" mass="81666">YAQYPDAQIDEVEDYLSTIKPGGTMTGAYISTEKEDFFPIKTFRDFEVDPLSAVTGAMSKVNNDGCIWIQYLLCPLADGWQDEGHQYVDIVREGKKKSTFSLSAFAGEVITGVVDLLASIPQAIINPPEQYSSGKPLVKDPLPPRLSAGKELALKSLENKLSKMGFRTVVRVGSCAGTKEKAENQLRSVIATFKQYSISDLNGFTGGIYPPSINEFVDECRERSLPKNHAFILSTEEIASIFHFPSSTVETPAISWTKAKHGEPPLNLPTSDCTFLGKTTFRNQLVKFGIKDCDRARHTYLIGKTGTGKSTLFKNMIYQDIINGKGVGVLDPHGNLIDELLELIPDNRIKDVVIFDPSDADRPVSLNMLECPDQAQKNLMASGLVDVFKKHFGYSWGPRLEYLLNNCILTLLEIPNTTLLGITRLLSDDNYQKYIVYQIKDPMMRDFWTKEFIAMKGNQKLITEAIAPIQNKVGRFLSSSTIRNIVGQAKSSIRIDEVMDQGKIFLVNLSKGRIGEDNANLLGSMIVSRIAFMAMQRVNLPEDQRKDFFLFVDEFQNFASGSFASILSEARKYHLCLHLTHQYTAQLPEEMMAAVSGNVGTIASFSLGAPDATILEPEFAPFFTENDLISLEMYHMYIKLMIDGQTSVPFSAVSLPPPDQNTGNKDKVMALSREVYGHDVAEVEDRIKGWIEKRFDLGQAIRDAHARGEVPREIPKITTVQPTVQEENAIEE</sequence>
<evidence type="ECO:0000256" key="4">
    <source>
        <dbReference type="ARBA" id="ARBA00022989"/>
    </source>
</evidence>
<evidence type="ECO:0000259" key="6">
    <source>
        <dbReference type="Pfam" id="PF10412"/>
    </source>
</evidence>
<dbReference type="Pfam" id="PF10412">
    <property type="entry name" value="TrwB_AAD_bind"/>
    <property type="match status" value="1"/>
</dbReference>